<dbReference type="Gene3D" id="3.90.1750.10">
    <property type="entry name" value="Hect, E3 ligase catalytic domains"/>
    <property type="match status" value="1"/>
</dbReference>
<evidence type="ECO:0000256" key="3">
    <source>
        <dbReference type="SAM" id="MobiDB-lite"/>
    </source>
</evidence>
<reference evidence="5" key="1">
    <citation type="submission" date="2022-11" db="EMBL/GenBank/DDBJ databases">
        <title>Centuries of genome instability and evolution in soft-shell clam transmissible cancer (bioRxiv).</title>
        <authorList>
            <person name="Hart S.F.M."/>
            <person name="Yonemitsu M.A."/>
            <person name="Giersch R.M."/>
            <person name="Beal B.F."/>
            <person name="Arriagada G."/>
            <person name="Davis B.W."/>
            <person name="Ostrander E.A."/>
            <person name="Goff S.P."/>
            <person name="Metzger M.J."/>
        </authorList>
    </citation>
    <scope>NUCLEOTIDE SEQUENCE</scope>
    <source>
        <strain evidence="5">MELC-2E11</strain>
        <tissue evidence="5">Siphon/mantle</tissue>
    </source>
</reference>
<keyword evidence="1 2" id="KW-0833">Ubl conjugation pathway</keyword>
<accession>A0ABY7FN88</accession>
<feature type="compositionally biased region" description="Polar residues" evidence="3">
    <location>
        <begin position="110"/>
        <end position="132"/>
    </location>
</feature>
<keyword evidence="6" id="KW-1185">Reference proteome</keyword>
<sequence length="651" mass="72011">MKQSYGFSDFATKYPMFRSRPLLKVVGNASSNTPLCDKIDRCSTGEFSLFVRFTGQSSALTPLLIENQGHLERTNLPWLCRCSRKMSNQLRASELLRQAANLLVSENSSTTCSESQTTPSVTTATSIGSTKSNRNHSAELRAATRALFAPYNRGTRRRGNATGPPDTVPSREEKALLFQAGVDLFKQKLAEEFPPIINCGGFELLRTCGNSKCTLQPLPIPPGGYTTKYICDESSLGQAVCYIRPIQKDLDINLCSSQILYHTESLSDSTELCPICHDEYPVSTIEEHAASCCENQLSNPTLARTLDAELDAIAAKVGDSNENWLINVVRRNFFKTTFEELSDALTIDWEKPMKIHFIGEEGLDAGGLTREFCSLLFRNNDLFENGSFRLDSGLLEKKTYKTMGRATARAILAGHPGPKCFNPLLARFICTGEEPDLADIPHEYVGRPNVLAAIQEISTDSTGSGDLVQRHGDLLEQAGFRKVLSSSTTSEAVHALKRQFTFYLVIGPLLQFRQGMGLKLLGVQTAIQGHAEESIKFFTTSPVSASDVQSFFKPTYTPDGELKPREEIIMYNFGKFLKKRNALKGCETLPLNIECGLVEFSHTSYNLTTVNTCAPSIMFSQTARNQEYETFEKHFLSLIVDAVGFGIATLN</sequence>
<comment type="caution">
    <text evidence="2">Lacks conserved residue(s) required for the propagation of feature annotation.</text>
</comment>
<evidence type="ECO:0000313" key="5">
    <source>
        <dbReference type="EMBL" id="WAR20681.1"/>
    </source>
</evidence>
<dbReference type="InterPro" id="IPR035983">
    <property type="entry name" value="Hect_E3_ubiquitin_ligase"/>
</dbReference>
<evidence type="ECO:0000313" key="6">
    <source>
        <dbReference type="Proteomes" id="UP001164746"/>
    </source>
</evidence>
<dbReference type="InterPro" id="IPR000569">
    <property type="entry name" value="HECT_dom"/>
</dbReference>
<dbReference type="PROSITE" id="PS50237">
    <property type="entry name" value="HECT"/>
    <property type="match status" value="1"/>
</dbReference>
<proteinExistence type="predicted"/>
<feature type="non-terminal residue" evidence="5">
    <location>
        <position position="1"/>
    </location>
</feature>
<dbReference type="SUPFAM" id="SSF56204">
    <property type="entry name" value="Hect, E3 ligase catalytic domain"/>
    <property type="match status" value="1"/>
</dbReference>
<feature type="region of interest" description="Disordered" evidence="3">
    <location>
        <begin position="110"/>
        <end position="135"/>
    </location>
</feature>
<gene>
    <name evidence="5" type="ORF">MAR_014655</name>
</gene>
<name>A0ABY7FN88_MYAAR</name>
<dbReference type="Proteomes" id="UP001164746">
    <property type="component" value="Chromosome 12"/>
</dbReference>
<evidence type="ECO:0000256" key="1">
    <source>
        <dbReference type="ARBA" id="ARBA00022786"/>
    </source>
</evidence>
<feature type="region of interest" description="Disordered" evidence="3">
    <location>
        <begin position="151"/>
        <end position="170"/>
    </location>
</feature>
<evidence type="ECO:0000256" key="2">
    <source>
        <dbReference type="PROSITE-ProRule" id="PRU00104"/>
    </source>
</evidence>
<dbReference type="EMBL" id="CP111023">
    <property type="protein sequence ID" value="WAR20681.1"/>
    <property type="molecule type" value="Genomic_DNA"/>
</dbReference>
<evidence type="ECO:0000259" key="4">
    <source>
        <dbReference type="PROSITE" id="PS50237"/>
    </source>
</evidence>
<organism evidence="5 6">
    <name type="scientific">Mya arenaria</name>
    <name type="common">Soft-shell clam</name>
    <dbReference type="NCBI Taxonomy" id="6604"/>
    <lineage>
        <taxon>Eukaryota</taxon>
        <taxon>Metazoa</taxon>
        <taxon>Spiralia</taxon>
        <taxon>Lophotrochozoa</taxon>
        <taxon>Mollusca</taxon>
        <taxon>Bivalvia</taxon>
        <taxon>Autobranchia</taxon>
        <taxon>Heteroconchia</taxon>
        <taxon>Euheterodonta</taxon>
        <taxon>Imparidentia</taxon>
        <taxon>Neoheterodontei</taxon>
        <taxon>Myida</taxon>
        <taxon>Myoidea</taxon>
        <taxon>Myidae</taxon>
        <taxon>Mya</taxon>
    </lineage>
</organism>
<feature type="domain" description="HECT" evidence="4">
    <location>
        <begin position="345"/>
        <end position="400"/>
    </location>
</feature>
<protein>
    <recommendedName>
        <fullName evidence="4">HECT domain-containing protein</fullName>
    </recommendedName>
</protein>